<evidence type="ECO:0000313" key="1">
    <source>
        <dbReference type="EMBL" id="KAI4316004.1"/>
    </source>
</evidence>
<evidence type="ECO:0000313" key="2">
    <source>
        <dbReference type="Proteomes" id="UP000828941"/>
    </source>
</evidence>
<name>A0ACB9LW03_BAUVA</name>
<accession>A0ACB9LW03</accession>
<proteinExistence type="predicted"/>
<reference evidence="1 2" key="1">
    <citation type="journal article" date="2022" name="DNA Res.">
        <title>Chromosomal-level genome assembly of the orchid tree Bauhinia variegata (Leguminosae; Cercidoideae) supports the allotetraploid origin hypothesis of Bauhinia.</title>
        <authorList>
            <person name="Zhong Y."/>
            <person name="Chen Y."/>
            <person name="Zheng D."/>
            <person name="Pang J."/>
            <person name="Liu Y."/>
            <person name="Luo S."/>
            <person name="Meng S."/>
            <person name="Qian L."/>
            <person name="Wei D."/>
            <person name="Dai S."/>
            <person name="Zhou R."/>
        </authorList>
    </citation>
    <scope>NUCLEOTIDE SEQUENCE [LARGE SCALE GENOMIC DNA]</scope>
    <source>
        <strain evidence="1">BV-YZ2020</strain>
    </source>
</reference>
<comment type="caution">
    <text evidence="1">The sequence shown here is derived from an EMBL/GenBank/DDBJ whole genome shotgun (WGS) entry which is preliminary data.</text>
</comment>
<gene>
    <name evidence="1" type="ORF">L6164_024024</name>
</gene>
<organism evidence="1 2">
    <name type="scientific">Bauhinia variegata</name>
    <name type="common">Purple orchid tree</name>
    <name type="synonym">Phanera variegata</name>
    <dbReference type="NCBI Taxonomy" id="167791"/>
    <lineage>
        <taxon>Eukaryota</taxon>
        <taxon>Viridiplantae</taxon>
        <taxon>Streptophyta</taxon>
        <taxon>Embryophyta</taxon>
        <taxon>Tracheophyta</taxon>
        <taxon>Spermatophyta</taxon>
        <taxon>Magnoliopsida</taxon>
        <taxon>eudicotyledons</taxon>
        <taxon>Gunneridae</taxon>
        <taxon>Pentapetalae</taxon>
        <taxon>rosids</taxon>
        <taxon>fabids</taxon>
        <taxon>Fabales</taxon>
        <taxon>Fabaceae</taxon>
        <taxon>Cercidoideae</taxon>
        <taxon>Cercideae</taxon>
        <taxon>Bauhiniinae</taxon>
        <taxon>Bauhinia</taxon>
    </lineage>
</organism>
<dbReference type="Proteomes" id="UP000828941">
    <property type="component" value="Chromosome 10"/>
</dbReference>
<keyword evidence="2" id="KW-1185">Reference proteome</keyword>
<sequence>MSGLVETIAADAAAAASKGIFGFVKQQVDYCIHFRNYVEDFQTELKTMKATLEDAQNREKRAKNNNEEISKLGTNWLKGKKVADMTTKLKRKYEDSKPENFSHAAPHPGMEFYAPMNFVDLESRKAAYDEVWKALHDDQMLRIGVYALGGLGKTTLVKELGYKAEKEKLFHRVVAVELWQRLKQEEILIILDDVWEKLDLEAVGIPLGEMHEGIRLLLTTRSVGVCKSMECQATIPLSLLSEDDSWKLFQKYTNISNHLTVNVGLAKEITNECRGLPVAIAIVARAFQEEEPGEWKNALKTLKDAKPLTGIPVHLEDFYNSFSFCFAALERKESQELLLLCSFFPEDYRIPIEILTRYAIGWGLFKYDGSYED</sequence>
<dbReference type="EMBL" id="CM039435">
    <property type="protein sequence ID" value="KAI4316004.1"/>
    <property type="molecule type" value="Genomic_DNA"/>
</dbReference>
<protein>
    <submittedName>
        <fullName evidence="1">Uncharacterized protein</fullName>
    </submittedName>
</protein>